<keyword evidence="7" id="KW-0378">Hydrolase</keyword>
<evidence type="ECO:0000256" key="5">
    <source>
        <dbReference type="ARBA" id="ARBA00022723"/>
    </source>
</evidence>
<dbReference type="PROSITE" id="PS50879">
    <property type="entry name" value="RNASE_H_1"/>
    <property type="match status" value="1"/>
</dbReference>
<evidence type="ECO:0000313" key="9">
    <source>
        <dbReference type="EMBL" id="PVU88864.1"/>
    </source>
</evidence>
<dbReference type="GO" id="GO:0004523">
    <property type="term" value="F:RNA-DNA hybrid ribonuclease activity"/>
    <property type="evidence" value="ECO:0007669"/>
    <property type="project" value="UniProtKB-EC"/>
</dbReference>
<dbReference type="GO" id="GO:0046872">
    <property type="term" value="F:metal ion binding"/>
    <property type="evidence" value="ECO:0007669"/>
    <property type="project" value="UniProtKB-KW"/>
</dbReference>
<evidence type="ECO:0000259" key="8">
    <source>
        <dbReference type="PROSITE" id="PS50879"/>
    </source>
</evidence>
<keyword evidence="10" id="KW-1185">Reference proteome</keyword>
<gene>
    <name evidence="9" type="ORF">BB561_005665</name>
</gene>
<dbReference type="EC" id="3.1.26.4" evidence="3"/>
<evidence type="ECO:0000313" key="10">
    <source>
        <dbReference type="Proteomes" id="UP000245383"/>
    </source>
</evidence>
<evidence type="ECO:0000256" key="7">
    <source>
        <dbReference type="ARBA" id="ARBA00022801"/>
    </source>
</evidence>
<evidence type="ECO:0000256" key="4">
    <source>
        <dbReference type="ARBA" id="ARBA00022722"/>
    </source>
</evidence>
<evidence type="ECO:0000256" key="6">
    <source>
        <dbReference type="ARBA" id="ARBA00022759"/>
    </source>
</evidence>
<dbReference type="InterPro" id="IPR002156">
    <property type="entry name" value="RNaseH_domain"/>
</dbReference>
<dbReference type="AlphaFoldDB" id="A0A2T9Y974"/>
<keyword evidence="6" id="KW-0255">Endonuclease</keyword>
<evidence type="ECO:0000256" key="1">
    <source>
        <dbReference type="ARBA" id="ARBA00000077"/>
    </source>
</evidence>
<dbReference type="InterPro" id="IPR036397">
    <property type="entry name" value="RNaseH_sf"/>
</dbReference>
<name>A0A2T9Y974_9FUNG</name>
<sequence>MYFSNDLAPFSSVSLVLVYIRNFDTCRKPNSLVTQLLKENGFDLAQIYFFSSLGRWCTQLIISQSYFDEFSLLVAQLSKKNQLPQTYRLYVDLSYNPLLPLSYDYNKIKTELGSEIRLLLETNSKKAIEIHYQTAYKLAKNSVIKEFFLKTIQELGLKQSTCQNITIPASDLITYDKEFCHNISALHKHQVKIPATGIKKESNIPINQMKANWNTLSIQHIDAILPTLLQHRLIVYTDGASKLLQLNANNLNDKAAQSDSAGINEAETQSSSAGIGIYFASNVNKFPSVCTKLNGSITSAQAELQAVSTALKTIISTLDQFSSYSEIWICSDSRYVVDGVNLHFKTWKKLLGKNSKGKTISNYSTFSLISDYCSILTVNGFSLFFHYMPSHSGIDGNEIANLLAHAALML</sequence>
<evidence type="ECO:0000256" key="2">
    <source>
        <dbReference type="ARBA" id="ARBA00005300"/>
    </source>
</evidence>
<organism evidence="9 10">
    <name type="scientific">Smittium simulii</name>
    <dbReference type="NCBI Taxonomy" id="133385"/>
    <lineage>
        <taxon>Eukaryota</taxon>
        <taxon>Fungi</taxon>
        <taxon>Fungi incertae sedis</taxon>
        <taxon>Zoopagomycota</taxon>
        <taxon>Kickxellomycotina</taxon>
        <taxon>Harpellomycetes</taxon>
        <taxon>Harpellales</taxon>
        <taxon>Legeriomycetaceae</taxon>
        <taxon>Smittium</taxon>
    </lineage>
</organism>
<dbReference type="InterPro" id="IPR050092">
    <property type="entry name" value="RNase_H"/>
</dbReference>
<dbReference type="STRING" id="133385.A0A2T9Y974"/>
<evidence type="ECO:0000256" key="3">
    <source>
        <dbReference type="ARBA" id="ARBA00012180"/>
    </source>
</evidence>
<dbReference type="Gene3D" id="3.30.420.10">
    <property type="entry name" value="Ribonuclease H-like superfamily/Ribonuclease H"/>
    <property type="match status" value="1"/>
</dbReference>
<feature type="domain" description="RNase H type-1" evidence="8">
    <location>
        <begin position="229"/>
        <end position="409"/>
    </location>
</feature>
<comment type="catalytic activity">
    <reaction evidence="1">
        <text>Endonucleolytic cleavage to 5'-phosphomonoester.</text>
        <dbReference type="EC" id="3.1.26.4"/>
    </reaction>
</comment>
<accession>A0A2T9Y974</accession>
<proteinExistence type="inferred from homology"/>
<dbReference type="OrthoDB" id="245563at2759"/>
<keyword evidence="4" id="KW-0540">Nuclease</keyword>
<keyword evidence="5" id="KW-0479">Metal-binding</keyword>
<dbReference type="PANTHER" id="PTHR10642">
    <property type="entry name" value="RIBONUCLEASE H1"/>
    <property type="match status" value="1"/>
</dbReference>
<protein>
    <recommendedName>
        <fullName evidence="3">ribonuclease H</fullName>
        <ecNumber evidence="3">3.1.26.4</ecNumber>
    </recommendedName>
</protein>
<comment type="similarity">
    <text evidence="2">Belongs to the RNase H family.</text>
</comment>
<dbReference type="PANTHER" id="PTHR10642:SF26">
    <property type="entry name" value="RIBONUCLEASE H1"/>
    <property type="match status" value="1"/>
</dbReference>
<dbReference type="EMBL" id="MBFR01000353">
    <property type="protein sequence ID" value="PVU88864.1"/>
    <property type="molecule type" value="Genomic_DNA"/>
</dbReference>
<dbReference type="SUPFAM" id="SSF53098">
    <property type="entry name" value="Ribonuclease H-like"/>
    <property type="match status" value="1"/>
</dbReference>
<dbReference type="GO" id="GO:0043137">
    <property type="term" value="P:DNA replication, removal of RNA primer"/>
    <property type="evidence" value="ECO:0007669"/>
    <property type="project" value="TreeGrafter"/>
</dbReference>
<reference evidence="9 10" key="1">
    <citation type="journal article" date="2018" name="MBio">
        <title>Comparative Genomics Reveals the Core Gene Toolbox for the Fungus-Insect Symbiosis.</title>
        <authorList>
            <person name="Wang Y."/>
            <person name="Stata M."/>
            <person name="Wang W."/>
            <person name="Stajich J.E."/>
            <person name="White M.M."/>
            <person name="Moncalvo J.M."/>
        </authorList>
    </citation>
    <scope>NUCLEOTIDE SEQUENCE [LARGE SCALE GENOMIC DNA]</scope>
    <source>
        <strain evidence="9 10">SWE-8-4</strain>
    </source>
</reference>
<dbReference type="Proteomes" id="UP000245383">
    <property type="component" value="Unassembled WGS sequence"/>
</dbReference>
<dbReference type="Pfam" id="PF00075">
    <property type="entry name" value="RNase_H"/>
    <property type="match status" value="1"/>
</dbReference>
<dbReference type="GO" id="GO:0003676">
    <property type="term" value="F:nucleic acid binding"/>
    <property type="evidence" value="ECO:0007669"/>
    <property type="project" value="InterPro"/>
</dbReference>
<dbReference type="InterPro" id="IPR012337">
    <property type="entry name" value="RNaseH-like_sf"/>
</dbReference>
<comment type="caution">
    <text evidence="9">The sequence shown here is derived from an EMBL/GenBank/DDBJ whole genome shotgun (WGS) entry which is preliminary data.</text>
</comment>